<sequence>MAKKSPKNAGYGRPPLHSRFKPGQSGNPRGRPKGHSNFATDLKNTLRIMVTLNQGGKPRRVTTQRAALLCLMEKALGKDVRALDKLLALAATANGSAAEETPESLSADDQAILDAYERDILARAAAPLQRDDEDDDT</sequence>
<evidence type="ECO:0000313" key="3">
    <source>
        <dbReference type="EMBL" id="XDV58075.1"/>
    </source>
</evidence>
<accession>A0AB39XLL1</accession>
<dbReference type="EMBL" id="CP165734">
    <property type="protein sequence ID" value="XDV58075.1"/>
    <property type="molecule type" value="Genomic_DNA"/>
</dbReference>
<feature type="domain" description="DUF5681" evidence="2">
    <location>
        <begin position="17"/>
        <end position="91"/>
    </location>
</feature>
<dbReference type="RefSeq" id="WP_369722552.1">
    <property type="nucleotide sequence ID" value="NZ_CP165734.1"/>
</dbReference>
<gene>
    <name evidence="3" type="ORF">AB8Z38_00400</name>
</gene>
<dbReference type="InterPro" id="IPR043736">
    <property type="entry name" value="DUF5681"/>
</dbReference>
<protein>
    <submittedName>
        <fullName evidence="3">DUF5681 domain-containing protein</fullName>
    </submittedName>
</protein>
<evidence type="ECO:0000259" key="2">
    <source>
        <dbReference type="Pfam" id="PF18932"/>
    </source>
</evidence>
<dbReference type="AlphaFoldDB" id="A0AB39XLL1"/>
<evidence type="ECO:0000256" key="1">
    <source>
        <dbReference type="SAM" id="MobiDB-lite"/>
    </source>
</evidence>
<proteinExistence type="predicted"/>
<name>A0AB39XLL1_9BRAD</name>
<reference evidence="3" key="1">
    <citation type="submission" date="2024-08" db="EMBL/GenBank/DDBJ databases">
        <authorList>
            <person name="Chaddad Z."/>
            <person name="Lamrabet M."/>
            <person name="Bouhnik O."/>
            <person name="Alami S."/>
            <person name="Wipf D."/>
            <person name="Courty P.E."/>
            <person name="Missbah El Idrissi M."/>
        </authorList>
    </citation>
    <scope>NUCLEOTIDE SEQUENCE</scope>
    <source>
        <strain evidence="3">LLZ17</strain>
    </source>
</reference>
<feature type="region of interest" description="Disordered" evidence="1">
    <location>
        <begin position="1"/>
        <end position="42"/>
    </location>
</feature>
<organism evidence="3">
    <name type="scientific">Bradyrhizobium sp. LLZ17</name>
    <dbReference type="NCBI Taxonomy" id="3239388"/>
    <lineage>
        <taxon>Bacteria</taxon>
        <taxon>Pseudomonadati</taxon>
        <taxon>Pseudomonadota</taxon>
        <taxon>Alphaproteobacteria</taxon>
        <taxon>Hyphomicrobiales</taxon>
        <taxon>Nitrobacteraceae</taxon>
        <taxon>Bradyrhizobium</taxon>
    </lineage>
</organism>
<dbReference type="Pfam" id="PF18932">
    <property type="entry name" value="DUF5681"/>
    <property type="match status" value="1"/>
</dbReference>